<dbReference type="Gene3D" id="3.40.640.10">
    <property type="entry name" value="Type I PLP-dependent aspartate aminotransferase-like (Major domain)"/>
    <property type="match status" value="1"/>
</dbReference>
<gene>
    <name evidence="4" type="ORF">A2519_13800</name>
</gene>
<dbReference type="Pfam" id="PF01041">
    <property type="entry name" value="DegT_DnrJ_EryC1"/>
    <property type="match status" value="1"/>
</dbReference>
<dbReference type="GO" id="GO:0008483">
    <property type="term" value="F:transaminase activity"/>
    <property type="evidence" value="ECO:0007669"/>
    <property type="project" value="TreeGrafter"/>
</dbReference>
<comment type="similarity">
    <text evidence="3">Belongs to the DegT/DnrJ/EryC1 family.</text>
</comment>
<dbReference type="InterPro" id="IPR000653">
    <property type="entry name" value="DegT/StrS_aminotransferase"/>
</dbReference>
<dbReference type="InterPro" id="IPR015424">
    <property type="entry name" value="PyrdxlP-dep_Trfase"/>
</dbReference>
<dbReference type="InterPro" id="IPR015421">
    <property type="entry name" value="PyrdxlP-dep_Trfase_major"/>
</dbReference>
<evidence type="ECO:0000313" key="5">
    <source>
        <dbReference type="Proteomes" id="UP000179243"/>
    </source>
</evidence>
<feature type="active site" description="Proton acceptor" evidence="1">
    <location>
        <position position="203"/>
    </location>
</feature>
<dbReference type="Gene3D" id="3.90.1150.10">
    <property type="entry name" value="Aspartate Aminotransferase, domain 1"/>
    <property type="match status" value="1"/>
</dbReference>
<dbReference type="PANTHER" id="PTHR30244">
    <property type="entry name" value="TRANSAMINASE"/>
    <property type="match status" value="1"/>
</dbReference>
<reference evidence="4 5" key="1">
    <citation type="journal article" date="2016" name="Nat. Commun.">
        <title>Thousands of microbial genomes shed light on interconnected biogeochemical processes in an aquifer system.</title>
        <authorList>
            <person name="Anantharaman K."/>
            <person name="Brown C.T."/>
            <person name="Hug L.A."/>
            <person name="Sharon I."/>
            <person name="Castelle C.J."/>
            <person name="Probst A.J."/>
            <person name="Thomas B.C."/>
            <person name="Singh A."/>
            <person name="Wilkins M.J."/>
            <person name="Karaoz U."/>
            <person name="Brodie E.L."/>
            <person name="Williams K.H."/>
            <person name="Hubbard S.S."/>
            <person name="Banfield J.F."/>
        </authorList>
    </citation>
    <scope>NUCLEOTIDE SEQUENCE [LARGE SCALE GENOMIC DNA]</scope>
</reference>
<name>A0A1F7FKS0_UNCRA</name>
<dbReference type="CDD" id="cd00616">
    <property type="entry name" value="AHBA_syn"/>
    <property type="match status" value="1"/>
</dbReference>
<evidence type="ECO:0000256" key="1">
    <source>
        <dbReference type="PIRSR" id="PIRSR000390-1"/>
    </source>
</evidence>
<proteinExistence type="inferred from homology"/>
<dbReference type="SUPFAM" id="SSF53383">
    <property type="entry name" value="PLP-dependent transferases"/>
    <property type="match status" value="1"/>
</dbReference>
<accession>A0A1F7FKS0</accession>
<sequence>MPLSATVGARLAIDGGQKVKTTPYGIGKRFGDEELLQVKEALEQNTLFYYKGKKVKEFTAKFARIYGFKNCIATNSGSASIHVALSALGVSVGDEVIVSPLTDIGSVIGILFQNAIPVFADIHPHNYTMDPASIEARITARTKAILAVQIMGGPCDMDALVQISRKHNIPLVEDCAQAFGAYYKGKRLGGFGVFGCFSTNDFKHMSTGDGGMVVTADDALAQKAFEIADKNYYRSGTHVGKSAKFLAPNYRMTELQGAVGIAQLDKLESICQRRTKLGDMLSSLLQDTPGILPYEVTAGGTSTYMLYLARIKPEELRVDLDTFIKAMNAEGVPGGRYLMTPVYQYDLFQTRTIYQNTHFPLEGTGKSYFYEKGLCPVAEEVISTNLSFPLNEFFTKTDIEETACAIKKVAEAYAK</sequence>
<dbReference type="AlphaFoldDB" id="A0A1F7FKS0"/>
<dbReference type="InterPro" id="IPR015422">
    <property type="entry name" value="PyrdxlP-dep_Trfase_small"/>
</dbReference>
<dbReference type="PIRSF" id="PIRSF000390">
    <property type="entry name" value="PLP_StrS"/>
    <property type="match status" value="1"/>
</dbReference>
<dbReference type="GO" id="GO:0000271">
    <property type="term" value="P:polysaccharide biosynthetic process"/>
    <property type="evidence" value="ECO:0007669"/>
    <property type="project" value="TreeGrafter"/>
</dbReference>
<dbReference type="Proteomes" id="UP000179243">
    <property type="component" value="Unassembled WGS sequence"/>
</dbReference>
<keyword evidence="4" id="KW-0946">Virion</keyword>
<keyword evidence="2 3" id="KW-0663">Pyridoxal phosphate</keyword>
<comment type="caution">
    <text evidence="4">The sequence shown here is derived from an EMBL/GenBank/DDBJ whole genome shotgun (WGS) entry which is preliminary data.</text>
</comment>
<evidence type="ECO:0000256" key="3">
    <source>
        <dbReference type="RuleBase" id="RU004508"/>
    </source>
</evidence>
<organism evidence="4 5">
    <name type="scientific">Candidatus Raymondbacteria bacterium RIFOXYD12_FULL_49_13</name>
    <dbReference type="NCBI Taxonomy" id="1817890"/>
    <lineage>
        <taxon>Bacteria</taxon>
        <taxon>Raymondiibacteriota</taxon>
    </lineage>
</organism>
<dbReference type="PANTHER" id="PTHR30244:SF34">
    <property type="entry name" value="DTDP-4-AMINO-4,6-DIDEOXYGALACTOSE TRANSAMINASE"/>
    <property type="match status" value="1"/>
</dbReference>
<evidence type="ECO:0000313" key="4">
    <source>
        <dbReference type="EMBL" id="OGK07042.1"/>
    </source>
</evidence>
<feature type="modified residue" description="N6-(pyridoxal phosphate)lysine" evidence="2">
    <location>
        <position position="203"/>
    </location>
</feature>
<evidence type="ECO:0000256" key="2">
    <source>
        <dbReference type="PIRSR" id="PIRSR000390-2"/>
    </source>
</evidence>
<protein>
    <submittedName>
        <fullName evidence="4">Spore coat protein</fullName>
    </submittedName>
</protein>
<keyword evidence="4" id="KW-0167">Capsid protein</keyword>
<dbReference type="EMBL" id="MFYX01000015">
    <property type="protein sequence ID" value="OGK07042.1"/>
    <property type="molecule type" value="Genomic_DNA"/>
</dbReference>
<dbReference type="GO" id="GO:0030170">
    <property type="term" value="F:pyridoxal phosphate binding"/>
    <property type="evidence" value="ECO:0007669"/>
    <property type="project" value="TreeGrafter"/>
</dbReference>